<evidence type="ECO:0000256" key="1">
    <source>
        <dbReference type="SAM" id="MobiDB-lite"/>
    </source>
</evidence>
<gene>
    <name evidence="2" type="ORF">QR680_006938</name>
</gene>
<organism evidence="2 3">
    <name type="scientific">Steinernema hermaphroditum</name>
    <dbReference type="NCBI Taxonomy" id="289476"/>
    <lineage>
        <taxon>Eukaryota</taxon>
        <taxon>Metazoa</taxon>
        <taxon>Ecdysozoa</taxon>
        <taxon>Nematoda</taxon>
        <taxon>Chromadorea</taxon>
        <taxon>Rhabditida</taxon>
        <taxon>Tylenchina</taxon>
        <taxon>Panagrolaimomorpha</taxon>
        <taxon>Strongyloidoidea</taxon>
        <taxon>Steinernematidae</taxon>
        <taxon>Steinernema</taxon>
    </lineage>
</organism>
<dbReference type="Proteomes" id="UP001175271">
    <property type="component" value="Unassembled WGS sequence"/>
</dbReference>
<comment type="caution">
    <text evidence="2">The sequence shown here is derived from an EMBL/GenBank/DDBJ whole genome shotgun (WGS) entry which is preliminary data.</text>
</comment>
<keyword evidence="3" id="KW-1185">Reference proteome</keyword>
<name>A0AA39LY77_9BILA</name>
<dbReference type="EMBL" id="JAUCMV010000003">
    <property type="protein sequence ID" value="KAK0413675.1"/>
    <property type="molecule type" value="Genomic_DNA"/>
</dbReference>
<protein>
    <submittedName>
        <fullName evidence="2">Uncharacterized protein</fullName>
    </submittedName>
</protein>
<evidence type="ECO:0000313" key="3">
    <source>
        <dbReference type="Proteomes" id="UP001175271"/>
    </source>
</evidence>
<proteinExistence type="predicted"/>
<feature type="region of interest" description="Disordered" evidence="1">
    <location>
        <begin position="142"/>
        <end position="167"/>
    </location>
</feature>
<evidence type="ECO:0000313" key="2">
    <source>
        <dbReference type="EMBL" id="KAK0413675.1"/>
    </source>
</evidence>
<reference evidence="2" key="1">
    <citation type="submission" date="2023-06" db="EMBL/GenBank/DDBJ databases">
        <title>Genomic analysis of the entomopathogenic nematode Steinernema hermaphroditum.</title>
        <authorList>
            <person name="Schwarz E.M."/>
            <person name="Heppert J.K."/>
            <person name="Baniya A."/>
            <person name="Schwartz H.T."/>
            <person name="Tan C.-H."/>
            <person name="Antoshechkin I."/>
            <person name="Sternberg P.W."/>
            <person name="Goodrich-Blair H."/>
            <person name="Dillman A.R."/>
        </authorList>
    </citation>
    <scope>NUCLEOTIDE SEQUENCE</scope>
    <source>
        <strain evidence="2">PS9179</strain>
        <tissue evidence="2">Whole animal</tissue>
    </source>
</reference>
<sequence>MISMTCVPNTPTSCKNSHHSKNVSTVWRQSNVMLKEMRQRPPPIRAQVPVLRTVVERLQLRDVNAVPIARLIRAERRLKNIQLSGVDIARLYRQHLRPMFPPTLLSKGRGIYFRDSLHHLQSLFSSVDDALGEPLPLAITPSPWATSQGTLEPHNEAPPEPSSSSSRGLRAYINLVPLDQLIHGYTPESDNGQPPAIKEEIQIAENQESARPRSPSPPYGRVTPAAQAIVSPSLTASGRPRRACSRDMTGIYSLMVGKEPLKRKKKSSRCARPKKAARISDDILSFI</sequence>
<dbReference type="AlphaFoldDB" id="A0AA39LY77"/>
<accession>A0AA39LY77</accession>